<dbReference type="HOGENOM" id="CLU_010595_9_1_1"/>
<dbReference type="Proteomes" id="UP000011761">
    <property type="component" value="Unassembled WGS sequence"/>
</dbReference>
<dbReference type="Gene3D" id="3.40.50.150">
    <property type="entry name" value="Vaccinia Virus protein VP39"/>
    <property type="match status" value="1"/>
</dbReference>
<reference evidence="1 2" key="1">
    <citation type="journal article" date="2012" name="PLoS Pathog.">
        <title>Diverse lifestyles and strategies of plant pathogenesis encoded in the genomes of eighteen Dothideomycetes fungi.</title>
        <authorList>
            <person name="Ohm R.A."/>
            <person name="Feau N."/>
            <person name="Henrissat B."/>
            <person name="Schoch C.L."/>
            <person name="Horwitz B.A."/>
            <person name="Barry K.W."/>
            <person name="Condon B.J."/>
            <person name="Copeland A.C."/>
            <person name="Dhillon B."/>
            <person name="Glaser F."/>
            <person name="Hesse C.N."/>
            <person name="Kosti I."/>
            <person name="LaButti K."/>
            <person name="Lindquist E.A."/>
            <person name="Lucas S."/>
            <person name="Salamov A.A."/>
            <person name="Bradshaw R.E."/>
            <person name="Ciuffetti L."/>
            <person name="Hamelin R.C."/>
            <person name="Kema G.H.J."/>
            <person name="Lawrence C."/>
            <person name="Scott J.A."/>
            <person name="Spatafora J.W."/>
            <person name="Turgeon B.G."/>
            <person name="de Wit P.J.G.M."/>
            <person name="Zhong S."/>
            <person name="Goodwin S.B."/>
            <person name="Grigoriev I.V."/>
        </authorList>
    </citation>
    <scope>NUCLEOTIDE SEQUENCE [LARGE SCALE GENOMIC DNA]</scope>
    <source>
        <strain evidence="1 2">UAMH 10762</strain>
    </source>
</reference>
<dbReference type="SUPFAM" id="SSF53335">
    <property type="entry name" value="S-adenosyl-L-methionine-dependent methyltransferases"/>
    <property type="match status" value="1"/>
</dbReference>
<protein>
    <recommendedName>
        <fullName evidence="3">Methyltransferase domain-containing protein</fullName>
    </recommendedName>
</protein>
<accession>M2NQ06</accession>
<dbReference type="AlphaFoldDB" id="M2NQ06"/>
<gene>
    <name evidence="1" type="ORF">BAUCODRAFT_29465</name>
</gene>
<dbReference type="PANTHER" id="PTHR43591">
    <property type="entry name" value="METHYLTRANSFERASE"/>
    <property type="match status" value="1"/>
</dbReference>
<proteinExistence type="predicted"/>
<sequence length="280" mass="31506">MEGKNTQSGYLLGRSSWESCRLNLQHYLFKEDFGYLLHPSVNTTEKSLIADVGCGTAIWPIQLAKTLPPSVEIHGFDIDLKQAPPPQWLPDNLKLDTLDALAEIPEHLRGKYDVVHLRLFVFVVENDDPMPLIRNMMTMLKPGGYLQWEEYDREGSILKTAIAGQSVQCMVAAMMFPTTLSAASRSQKLSAGWPSRLGQHLQEGGLQLVADEKKVVPDEYLAYQQDVNMVSLEEVSRGWAEEDVARFGDIFQAAEKERANARKGIAFTLRRRLCVAKKPM</sequence>
<name>M2NQ06_BAUPA</name>
<dbReference type="EMBL" id="KB445550">
    <property type="protein sequence ID" value="EMD01081.1"/>
    <property type="molecule type" value="Genomic_DNA"/>
</dbReference>
<dbReference type="eggNOG" id="ENOG502SNAB">
    <property type="taxonomic scope" value="Eukaryota"/>
</dbReference>
<organism evidence="1 2">
    <name type="scientific">Baudoinia panamericana (strain UAMH 10762)</name>
    <name type="common">Angels' share fungus</name>
    <name type="synonym">Baudoinia compniacensis (strain UAMH 10762)</name>
    <dbReference type="NCBI Taxonomy" id="717646"/>
    <lineage>
        <taxon>Eukaryota</taxon>
        <taxon>Fungi</taxon>
        <taxon>Dikarya</taxon>
        <taxon>Ascomycota</taxon>
        <taxon>Pezizomycotina</taxon>
        <taxon>Dothideomycetes</taxon>
        <taxon>Dothideomycetidae</taxon>
        <taxon>Mycosphaerellales</taxon>
        <taxon>Teratosphaeriaceae</taxon>
        <taxon>Baudoinia</taxon>
    </lineage>
</organism>
<dbReference type="RefSeq" id="XP_007672265.1">
    <property type="nucleotide sequence ID" value="XM_007674075.1"/>
</dbReference>
<dbReference type="InterPro" id="IPR029063">
    <property type="entry name" value="SAM-dependent_MTases_sf"/>
</dbReference>
<dbReference type="KEGG" id="bcom:BAUCODRAFT_29465"/>
<dbReference type="Pfam" id="PF13489">
    <property type="entry name" value="Methyltransf_23"/>
    <property type="match status" value="1"/>
</dbReference>
<keyword evidence="2" id="KW-1185">Reference proteome</keyword>
<evidence type="ECO:0000313" key="2">
    <source>
        <dbReference type="Proteomes" id="UP000011761"/>
    </source>
</evidence>
<evidence type="ECO:0008006" key="3">
    <source>
        <dbReference type="Google" id="ProtNLM"/>
    </source>
</evidence>
<dbReference type="OrthoDB" id="417697at2759"/>
<dbReference type="PANTHER" id="PTHR43591:SF96">
    <property type="entry name" value="PUTATIVE-RELATED"/>
    <property type="match status" value="1"/>
</dbReference>
<dbReference type="GeneID" id="19110942"/>
<evidence type="ECO:0000313" key="1">
    <source>
        <dbReference type="EMBL" id="EMD01081.1"/>
    </source>
</evidence>
<dbReference type="CDD" id="cd02440">
    <property type="entry name" value="AdoMet_MTases"/>
    <property type="match status" value="1"/>
</dbReference>